<protein>
    <submittedName>
        <fullName evidence="2">Uncharacterized protein</fullName>
    </submittedName>
</protein>
<dbReference type="Proteomes" id="UP000275078">
    <property type="component" value="Unassembled WGS sequence"/>
</dbReference>
<dbReference type="GO" id="GO:0006198">
    <property type="term" value="P:cAMP catabolic process"/>
    <property type="evidence" value="ECO:0007669"/>
    <property type="project" value="InterPro"/>
</dbReference>
<gene>
    <name evidence="2" type="ORF">BJ508DRAFT_413465</name>
</gene>
<reference evidence="2 3" key="1">
    <citation type="journal article" date="2018" name="Nat. Ecol. Evol.">
        <title>Pezizomycetes genomes reveal the molecular basis of ectomycorrhizal truffle lifestyle.</title>
        <authorList>
            <person name="Murat C."/>
            <person name="Payen T."/>
            <person name="Noel B."/>
            <person name="Kuo A."/>
            <person name="Morin E."/>
            <person name="Chen J."/>
            <person name="Kohler A."/>
            <person name="Krizsan K."/>
            <person name="Balestrini R."/>
            <person name="Da Silva C."/>
            <person name="Montanini B."/>
            <person name="Hainaut M."/>
            <person name="Levati E."/>
            <person name="Barry K.W."/>
            <person name="Belfiori B."/>
            <person name="Cichocki N."/>
            <person name="Clum A."/>
            <person name="Dockter R.B."/>
            <person name="Fauchery L."/>
            <person name="Guy J."/>
            <person name="Iotti M."/>
            <person name="Le Tacon F."/>
            <person name="Lindquist E.A."/>
            <person name="Lipzen A."/>
            <person name="Malagnac F."/>
            <person name="Mello A."/>
            <person name="Molinier V."/>
            <person name="Miyauchi S."/>
            <person name="Poulain J."/>
            <person name="Riccioni C."/>
            <person name="Rubini A."/>
            <person name="Sitrit Y."/>
            <person name="Splivallo R."/>
            <person name="Traeger S."/>
            <person name="Wang M."/>
            <person name="Zifcakova L."/>
            <person name="Wipf D."/>
            <person name="Zambonelli A."/>
            <person name="Paolocci F."/>
            <person name="Nowrousian M."/>
            <person name="Ottonello S."/>
            <person name="Baldrian P."/>
            <person name="Spatafora J.W."/>
            <person name="Henrissat B."/>
            <person name="Nagy L.G."/>
            <person name="Aury J.M."/>
            <person name="Wincker P."/>
            <person name="Grigoriev I.V."/>
            <person name="Bonfante P."/>
            <person name="Martin F.M."/>
        </authorList>
    </citation>
    <scope>NUCLEOTIDE SEQUENCE [LARGE SCALE GENOMIC DNA]</scope>
    <source>
        <strain evidence="2 3">RN42</strain>
    </source>
</reference>
<dbReference type="GO" id="GO:0004115">
    <property type="term" value="F:3',5'-cyclic-AMP phosphodiesterase activity"/>
    <property type="evidence" value="ECO:0007669"/>
    <property type="project" value="InterPro"/>
</dbReference>
<keyword evidence="3" id="KW-1185">Reference proteome</keyword>
<dbReference type="STRING" id="1160509.A0A3N4IBR5"/>
<accession>A0A3N4IBR5</accession>
<dbReference type="InterPro" id="IPR000396">
    <property type="entry name" value="Pdiesterase2"/>
</dbReference>
<dbReference type="Pfam" id="PF02112">
    <property type="entry name" value="PDEase_II"/>
    <property type="match status" value="1"/>
</dbReference>
<organism evidence="2 3">
    <name type="scientific">Ascobolus immersus RN42</name>
    <dbReference type="NCBI Taxonomy" id="1160509"/>
    <lineage>
        <taxon>Eukaryota</taxon>
        <taxon>Fungi</taxon>
        <taxon>Dikarya</taxon>
        <taxon>Ascomycota</taxon>
        <taxon>Pezizomycotina</taxon>
        <taxon>Pezizomycetes</taxon>
        <taxon>Pezizales</taxon>
        <taxon>Ascobolaceae</taxon>
        <taxon>Ascobolus</taxon>
    </lineage>
</organism>
<dbReference type="GO" id="GO:1902660">
    <property type="term" value="P:negative regulation of glucose mediated signaling pathway"/>
    <property type="evidence" value="ECO:0007669"/>
    <property type="project" value="TreeGrafter"/>
</dbReference>
<dbReference type="PANTHER" id="PTHR28283">
    <property type="entry name" value="3',5'-CYCLIC-NUCLEOTIDE PHOSPHODIESTERASE 1"/>
    <property type="match status" value="1"/>
</dbReference>
<dbReference type="AlphaFoldDB" id="A0A3N4IBR5"/>
<sequence>MARNGEFHHPVDSSVFFIAETTADLKPAEIMIWGDVEADSISSCPRNAPVWALAAKKIVHAGLRAILIECSYDSNRPKETLFGHLNTHYLLEELEVLGRNVVRERLALVRNRGAMSPTTEEVIRPRILKRKSEQPHDKLASPSLSATGNAFGIEGLNDYDFSSASSCKPAHTPAHEDSPSSLLRAQYYDQPCASPATILPGFVPTTTDSTGTSIDSYFPYHSAATSRRGSLAPALNSSRRPSVIPSFEVTNERGLPTPAATRVGTMNDMAEEHNSTNVGDQYDLEMAMLQYAELANPLEGVTVVVTHVKETWTNARIYDEDEEEDEEEPEGDKERILRELLAMSADRKFLGGVSFVMARRGVSIWV</sequence>
<proteinExistence type="predicted"/>
<evidence type="ECO:0000256" key="1">
    <source>
        <dbReference type="SAM" id="MobiDB-lite"/>
    </source>
</evidence>
<name>A0A3N4IBR5_ASCIM</name>
<feature type="compositionally biased region" description="Basic and acidic residues" evidence="1">
    <location>
        <begin position="130"/>
        <end position="139"/>
    </location>
</feature>
<dbReference type="PANTHER" id="PTHR28283:SF1">
    <property type="entry name" value="3',5'-CYCLIC-NUCLEOTIDE PHOSPHODIESTERASE 1"/>
    <property type="match status" value="1"/>
</dbReference>
<dbReference type="EMBL" id="ML119664">
    <property type="protein sequence ID" value="RPA83535.1"/>
    <property type="molecule type" value="Genomic_DNA"/>
</dbReference>
<evidence type="ECO:0000313" key="3">
    <source>
        <dbReference type="Proteomes" id="UP000275078"/>
    </source>
</evidence>
<dbReference type="GO" id="GO:0047555">
    <property type="term" value="F:3',5'-cyclic-GMP phosphodiesterase activity"/>
    <property type="evidence" value="ECO:0007669"/>
    <property type="project" value="TreeGrafter"/>
</dbReference>
<feature type="region of interest" description="Disordered" evidence="1">
    <location>
        <begin position="125"/>
        <end position="144"/>
    </location>
</feature>
<dbReference type="OrthoDB" id="258495at2759"/>
<evidence type="ECO:0000313" key="2">
    <source>
        <dbReference type="EMBL" id="RPA83535.1"/>
    </source>
</evidence>